<sequence>MKINHFYQILNNFLFSLTFYENELFHNYFLAELDAFFIKLYGLTEEELYSILDPQDVFGPDFRGETFRVLKKKEIRQFGKYRTKRLVLEAWKKHNQYGKGEIICTLLK</sequence>
<name>A0A7C0U3G8_DESA2</name>
<dbReference type="AlphaFoldDB" id="A0A7C0U3G8"/>
<comment type="caution">
    <text evidence="1">The sequence shown here is derived from an EMBL/GenBank/DDBJ whole genome shotgun (WGS) entry which is preliminary data.</text>
</comment>
<accession>A0A7C0U3G8</accession>
<dbReference type="Proteomes" id="UP000886289">
    <property type="component" value="Unassembled WGS sequence"/>
</dbReference>
<reference evidence="1" key="1">
    <citation type="journal article" date="2020" name="mSystems">
        <title>Genome- and Community-Level Interaction Insights into Carbon Utilization and Element Cycling Functions of Hydrothermarchaeota in Hydrothermal Sediment.</title>
        <authorList>
            <person name="Zhou Z."/>
            <person name="Liu Y."/>
            <person name="Xu W."/>
            <person name="Pan J."/>
            <person name="Luo Z.H."/>
            <person name="Li M."/>
        </authorList>
    </citation>
    <scope>NUCLEOTIDE SEQUENCE [LARGE SCALE GENOMIC DNA]</scope>
    <source>
        <strain evidence="1">HyVt-233</strain>
    </source>
</reference>
<evidence type="ECO:0000313" key="1">
    <source>
        <dbReference type="EMBL" id="HDD44854.1"/>
    </source>
</evidence>
<gene>
    <name evidence="1" type="ORF">ENG63_08365</name>
</gene>
<organism evidence="1">
    <name type="scientific">Desulfofervidus auxilii</name>
    <dbReference type="NCBI Taxonomy" id="1621989"/>
    <lineage>
        <taxon>Bacteria</taxon>
        <taxon>Pseudomonadati</taxon>
        <taxon>Thermodesulfobacteriota</taxon>
        <taxon>Candidatus Desulfofervidia</taxon>
        <taxon>Candidatus Desulfofervidales</taxon>
        <taxon>Candidatus Desulfofervidaceae</taxon>
        <taxon>Candidatus Desulfofervidus</taxon>
    </lineage>
</organism>
<dbReference type="EMBL" id="DRBS01000310">
    <property type="protein sequence ID" value="HDD44854.1"/>
    <property type="molecule type" value="Genomic_DNA"/>
</dbReference>
<proteinExistence type="predicted"/>
<protein>
    <submittedName>
        <fullName evidence="1">Uncharacterized protein</fullName>
    </submittedName>
</protein>